<dbReference type="AlphaFoldDB" id="A0A3P6QRG0"/>
<keyword evidence="2" id="KW-1185">Reference proteome</keyword>
<gene>
    <name evidence="1" type="ORF">DILT_LOCUS1543</name>
</gene>
<dbReference type="InterPro" id="IPR021109">
    <property type="entry name" value="Peptidase_aspartic_dom_sf"/>
</dbReference>
<reference evidence="1 2" key="1">
    <citation type="submission" date="2018-11" db="EMBL/GenBank/DDBJ databases">
        <authorList>
            <consortium name="Pathogen Informatics"/>
        </authorList>
    </citation>
    <scope>NUCLEOTIDE SEQUENCE [LARGE SCALE GENOMIC DNA]</scope>
</reference>
<evidence type="ECO:0000313" key="2">
    <source>
        <dbReference type="Proteomes" id="UP000281553"/>
    </source>
</evidence>
<accession>A0A3P6QRG0</accession>
<evidence type="ECO:0000313" key="1">
    <source>
        <dbReference type="EMBL" id="VDK46230.1"/>
    </source>
</evidence>
<dbReference type="EMBL" id="UYRU01010937">
    <property type="protein sequence ID" value="VDK46230.1"/>
    <property type="molecule type" value="Genomic_DNA"/>
</dbReference>
<sequence length="116" mass="12572">MVVLGTVTLPLGFPSNTREHTFVVTPTLTWNMILGLDFLSHHRCCLNAYERTLRFGQEHPAVRAGPCSLDTEAICAAIAAAFALPPSNIESVMPTDPDIKEQDIQAVDCLCFSAGL</sequence>
<dbReference type="OrthoDB" id="10056424at2759"/>
<protein>
    <submittedName>
        <fullName evidence="1">Uncharacterized protein</fullName>
    </submittedName>
</protein>
<organism evidence="1 2">
    <name type="scientific">Dibothriocephalus latus</name>
    <name type="common">Fish tapeworm</name>
    <name type="synonym">Diphyllobothrium latum</name>
    <dbReference type="NCBI Taxonomy" id="60516"/>
    <lineage>
        <taxon>Eukaryota</taxon>
        <taxon>Metazoa</taxon>
        <taxon>Spiralia</taxon>
        <taxon>Lophotrochozoa</taxon>
        <taxon>Platyhelminthes</taxon>
        <taxon>Cestoda</taxon>
        <taxon>Eucestoda</taxon>
        <taxon>Diphyllobothriidea</taxon>
        <taxon>Diphyllobothriidae</taxon>
        <taxon>Dibothriocephalus</taxon>
    </lineage>
</organism>
<proteinExistence type="predicted"/>
<dbReference type="Proteomes" id="UP000281553">
    <property type="component" value="Unassembled WGS sequence"/>
</dbReference>
<name>A0A3P6QRG0_DIBLA</name>
<dbReference type="Gene3D" id="2.40.70.10">
    <property type="entry name" value="Acid Proteases"/>
    <property type="match status" value="1"/>
</dbReference>